<reference evidence="1 2" key="1">
    <citation type="submission" date="2022-04" db="EMBL/GenBank/DDBJ databases">
        <title>Spirosoma sp. strain RP8 genome sequencing and assembly.</title>
        <authorList>
            <person name="Jung Y."/>
        </authorList>
    </citation>
    <scope>NUCLEOTIDE SEQUENCE [LARGE SCALE GENOMIC DNA]</scope>
    <source>
        <strain evidence="1 2">RP8</strain>
    </source>
</reference>
<dbReference type="Proteomes" id="UP001202180">
    <property type="component" value="Unassembled WGS sequence"/>
</dbReference>
<keyword evidence="2" id="KW-1185">Reference proteome</keyword>
<sequence length="52" mass="5828">MLTLIQQIYQTIAIDPSMAYSNTPSSRKAASSLTLIASHYQQDQYLIIHSDV</sequence>
<proteinExistence type="predicted"/>
<gene>
    <name evidence="1" type="ORF">M0L20_25325</name>
</gene>
<organism evidence="1 2">
    <name type="scientific">Spirosoma liriopis</name>
    <dbReference type="NCBI Taxonomy" id="2937440"/>
    <lineage>
        <taxon>Bacteria</taxon>
        <taxon>Pseudomonadati</taxon>
        <taxon>Bacteroidota</taxon>
        <taxon>Cytophagia</taxon>
        <taxon>Cytophagales</taxon>
        <taxon>Cytophagaceae</taxon>
        <taxon>Spirosoma</taxon>
    </lineage>
</organism>
<evidence type="ECO:0000313" key="1">
    <source>
        <dbReference type="EMBL" id="MCK8495217.1"/>
    </source>
</evidence>
<comment type="caution">
    <text evidence="1">The sequence shown here is derived from an EMBL/GenBank/DDBJ whole genome shotgun (WGS) entry which is preliminary data.</text>
</comment>
<accession>A0ABT0HTR0</accession>
<name>A0ABT0HTR0_9BACT</name>
<protein>
    <submittedName>
        <fullName evidence="1">Uncharacterized protein</fullName>
    </submittedName>
</protein>
<dbReference type="EMBL" id="JALPRF010000007">
    <property type="protein sequence ID" value="MCK8495217.1"/>
    <property type="molecule type" value="Genomic_DNA"/>
</dbReference>
<evidence type="ECO:0000313" key="2">
    <source>
        <dbReference type="Proteomes" id="UP001202180"/>
    </source>
</evidence>
<dbReference type="RefSeq" id="WP_248479934.1">
    <property type="nucleotide sequence ID" value="NZ_JALPRF010000007.1"/>
</dbReference>